<name>A0A8K0MPK4_9ROSA</name>
<evidence type="ECO:0000256" key="1">
    <source>
        <dbReference type="SAM" id="MobiDB-lite"/>
    </source>
</evidence>
<dbReference type="Proteomes" id="UP000796880">
    <property type="component" value="Unassembled WGS sequence"/>
</dbReference>
<proteinExistence type="predicted"/>
<keyword evidence="3" id="KW-1185">Reference proteome</keyword>
<feature type="region of interest" description="Disordered" evidence="1">
    <location>
        <begin position="133"/>
        <end position="154"/>
    </location>
</feature>
<gene>
    <name evidence="2" type="ORF">FNV43_RR04213</name>
</gene>
<dbReference type="AlphaFoldDB" id="A0A8K0MPK4"/>
<reference evidence="2" key="1">
    <citation type="submission" date="2020-03" db="EMBL/GenBank/DDBJ databases">
        <title>A high-quality chromosome-level genome assembly of a woody plant with both climbing and erect habits, Rhamnella rubrinervis.</title>
        <authorList>
            <person name="Lu Z."/>
            <person name="Yang Y."/>
            <person name="Zhu X."/>
            <person name="Sun Y."/>
        </authorList>
    </citation>
    <scope>NUCLEOTIDE SEQUENCE</scope>
    <source>
        <strain evidence="2">BYM</strain>
        <tissue evidence="2">Leaf</tissue>
    </source>
</reference>
<comment type="caution">
    <text evidence="2">The sequence shown here is derived from an EMBL/GenBank/DDBJ whole genome shotgun (WGS) entry which is preliminary data.</text>
</comment>
<dbReference type="EMBL" id="VOIH02000002">
    <property type="protein sequence ID" value="KAF3453772.1"/>
    <property type="molecule type" value="Genomic_DNA"/>
</dbReference>
<protein>
    <submittedName>
        <fullName evidence="2">Uncharacterized protein</fullName>
    </submittedName>
</protein>
<sequence>MLEAEELPDYRMKSWERRGSWLHGREVVQAGKLGEVRGNGRRSREDDLVVEAGGGPRKLLEFREEDAWRPGRIKQSAGRGSYLRVREDDSRSDEVCLRGRVREDDGGRMKLAEVEEVGEGSCLRSEVVGGLGKLEGGQRKSAGGQEDNGGPREVGWVARKLWSSEEDGGGQ</sequence>
<accession>A0A8K0MPK4</accession>
<organism evidence="2 3">
    <name type="scientific">Rhamnella rubrinervis</name>
    <dbReference type="NCBI Taxonomy" id="2594499"/>
    <lineage>
        <taxon>Eukaryota</taxon>
        <taxon>Viridiplantae</taxon>
        <taxon>Streptophyta</taxon>
        <taxon>Embryophyta</taxon>
        <taxon>Tracheophyta</taxon>
        <taxon>Spermatophyta</taxon>
        <taxon>Magnoliopsida</taxon>
        <taxon>eudicotyledons</taxon>
        <taxon>Gunneridae</taxon>
        <taxon>Pentapetalae</taxon>
        <taxon>rosids</taxon>
        <taxon>fabids</taxon>
        <taxon>Rosales</taxon>
        <taxon>Rhamnaceae</taxon>
        <taxon>rhamnoid group</taxon>
        <taxon>Rhamneae</taxon>
        <taxon>Rhamnella</taxon>
    </lineage>
</organism>
<evidence type="ECO:0000313" key="3">
    <source>
        <dbReference type="Proteomes" id="UP000796880"/>
    </source>
</evidence>
<evidence type="ECO:0000313" key="2">
    <source>
        <dbReference type="EMBL" id="KAF3453772.1"/>
    </source>
</evidence>